<reference evidence="1 2" key="1">
    <citation type="submission" date="2015-10" db="EMBL/GenBank/DDBJ databases">
        <title>Draft genome sequence of pyrrolomycin-producing Streptomyces vitaminophilus.</title>
        <authorList>
            <person name="Graham D.E."/>
            <person name="Mahan K.M."/>
            <person name="Klingeman D.M."/>
            <person name="Hettich R.L."/>
            <person name="Parry R.J."/>
        </authorList>
    </citation>
    <scope>NUCLEOTIDE SEQUENCE [LARGE SCALE GENOMIC DNA]</scope>
    <source>
        <strain evidence="1 2">ATCC 31673</strain>
    </source>
</reference>
<protein>
    <submittedName>
        <fullName evidence="1">Uncharacterized protein</fullName>
    </submittedName>
</protein>
<dbReference type="EMBL" id="LLZU01000036">
    <property type="protein sequence ID" value="KRV47544.1"/>
    <property type="molecule type" value="Genomic_DNA"/>
</dbReference>
<organism evidence="1 2">
    <name type="scientific">Wenjunlia vitaminophila</name>
    <name type="common">Streptomyces vitaminophilus</name>
    <dbReference type="NCBI Taxonomy" id="76728"/>
    <lineage>
        <taxon>Bacteria</taxon>
        <taxon>Bacillati</taxon>
        <taxon>Actinomycetota</taxon>
        <taxon>Actinomycetes</taxon>
        <taxon>Kitasatosporales</taxon>
        <taxon>Streptomycetaceae</taxon>
        <taxon>Wenjunlia</taxon>
    </lineage>
</organism>
<dbReference type="Proteomes" id="UP000050867">
    <property type="component" value="Unassembled WGS sequence"/>
</dbReference>
<gene>
    <name evidence="1" type="ORF">AQ490_06510</name>
</gene>
<dbReference type="RefSeq" id="WP_018386666.1">
    <property type="nucleotide sequence ID" value="NZ_LLZU01000036.1"/>
</dbReference>
<evidence type="ECO:0000313" key="1">
    <source>
        <dbReference type="EMBL" id="KRV47544.1"/>
    </source>
</evidence>
<dbReference type="STRING" id="76728.AQ490_06510"/>
<evidence type="ECO:0000313" key="2">
    <source>
        <dbReference type="Proteomes" id="UP000050867"/>
    </source>
</evidence>
<proteinExistence type="predicted"/>
<accession>A0A0T6LNI7</accession>
<name>A0A0T6LNI7_WENVI</name>
<keyword evidence="2" id="KW-1185">Reference proteome</keyword>
<dbReference type="AlphaFoldDB" id="A0A0T6LNI7"/>
<comment type="caution">
    <text evidence="1">The sequence shown here is derived from an EMBL/GenBank/DDBJ whole genome shotgun (WGS) entry which is preliminary data.</text>
</comment>
<sequence>MLLSFSAVALFGFLTAVLLKVRAHAAALPTTFLFGFFLADTGAAPVIRQLLADTAKALNSLG</sequence>